<comment type="caution">
    <text evidence="2">The sequence shown here is derived from an EMBL/GenBank/DDBJ whole genome shotgun (WGS) entry which is preliminary data.</text>
</comment>
<accession>A0A9Q1FQ92</accession>
<dbReference type="EMBL" id="JAINUF010000004">
    <property type="protein sequence ID" value="KAJ8364195.1"/>
    <property type="molecule type" value="Genomic_DNA"/>
</dbReference>
<feature type="compositionally biased region" description="Basic and acidic residues" evidence="1">
    <location>
        <begin position="47"/>
        <end position="58"/>
    </location>
</feature>
<feature type="region of interest" description="Disordered" evidence="1">
    <location>
        <begin position="25"/>
        <end position="100"/>
    </location>
</feature>
<keyword evidence="3" id="KW-1185">Reference proteome</keyword>
<dbReference type="AlphaFoldDB" id="A0A9Q1FQ92"/>
<feature type="compositionally biased region" description="Basic and acidic residues" evidence="1">
    <location>
        <begin position="25"/>
        <end position="35"/>
    </location>
</feature>
<dbReference type="Proteomes" id="UP001152622">
    <property type="component" value="Chromosome 4"/>
</dbReference>
<reference evidence="2" key="1">
    <citation type="journal article" date="2023" name="Science">
        <title>Genome structures resolve the early diversification of teleost fishes.</title>
        <authorList>
            <person name="Parey E."/>
            <person name="Louis A."/>
            <person name="Montfort J."/>
            <person name="Bouchez O."/>
            <person name="Roques C."/>
            <person name="Iampietro C."/>
            <person name="Lluch J."/>
            <person name="Castinel A."/>
            <person name="Donnadieu C."/>
            <person name="Desvignes T."/>
            <person name="Floi Bucao C."/>
            <person name="Jouanno E."/>
            <person name="Wen M."/>
            <person name="Mejri S."/>
            <person name="Dirks R."/>
            <person name="Jansen H."/>
            <person name="Henkel C."/>
            <person name="Chen W.J."/>
            <person name="Zahm M."/>
            <person name="Cabau C."/>
            <person name="Klopp C."/>
            <person name="Thompson A.W."/>
            <person name="Robinson-Rechavi M."/>
            <person name="Braasch I."/>
            <person name="Lecointre G."/>
            <person name="Bobe J."/>
            <person name="Postlethwait J.H."/>
            <person name="Berthelot C."/>
            <person name="Roest Crollius H."/>
            <person name="Guiguen Y."/>
        </authorList>
    </citation>
    <scope>NUCLEOTIDE SEQUENCE</scope>
    <source>
        <strain evidence="2">WJC10195</strain>
    </source>
</reference>
<proteinExistence type="predicted"/>
<evidence type="ECO:0000313" key="2">
    <source>
        <dbReference type="EMBL" id="KAJ8364195.1"/>
    </source>
</evidence>
<name>A0A9Q1FQ92_SYNKA</name>
<evidence type="ECO:0000256" key="1">
    <source>
        <dbReference type="SAM" id="MobiDB-lite"/>
    </source>
</evidence>
<protein>
    <submittedName>
        <fullName evidence="2">Uncharacterized protein</fullName>
    </submittedName>
</protein>
<organism evidence="2 3">
    <name type="scientific">Synaphobranchus kaupii</name>
    <name type="common">Kaup's arrowtooth eel</name>
    <dbReference type="NCBI Taxonomy" id="118154"/>
    <lineage>
        <taxon>Eukaryota</taxon>
        <taxon>Metazoa</taxon>
        <taxon>Chordata</taxon>
        <taxon>Craniata</taxon>
        <taxon>Vertebrata</taxon>
        <taxon>Euteleostomi</taxon>
        <taxon>Actinopterygii</taxon>
        <taxon>Neopterygii</taxon>
        <taxon>Teleostei</taxon>
        <taxon>Anguilliformes</taxon>
        <taxon>Synaphobranchidae</taxon>
        <taxon>Synaphobranchus</taxon>
    </lineage>
</organism>
<sequence length="219" mass="25101">MLESPLIPARFISYSRCCQRCEHRRGQQNKEDEIVRQLQPGKQGLEPGRKEQRQERRGKVTARPRQGDEGINSAPRLRPVFNYARRGKKENGAGLGKERRPRLPLRFTYRGFSARPTKTFSMGSTFHADEGHRRTALRSEIDDRKENDISADVMMMLCEETAAASTPRVSEGVLSLRHLMSSQHVWLKLKRLRVSVFLVMERGAPAGVQTAWGMKDRRS</sequence>
<evidence type="ECO:0000313" key="3">
    <source>
        <dbReference type="Proteomes" id="UP001152622"/>
    </source>
</evidence>
<gene>
    <name evidence="2" type="ORF">SKAU_G00130260</name>
</gene>